<gene>
    <name evidence="2" type="ORF">RhiirA4_487568</name>
</gene>
<dbReference type="Proteomes" id="UP000234323">
    <property type="component" value="Unassembled WGS sequence"/>
</dbReference>
<reference evidence="2 3" key="1">
    <citation type="submission" date="2015-10" db="EMBL/GenBank/DDBJ databases">
        <title>Genome analyses suggest a sexual origin of heterokaryosis in a supposedly ancient asexual fungus.</title>
        <authorList>
            <person name="Ropars J."/>
            <person name="Sedzielewska K."/>
            <person name="Noel J."/>
            <person name="Charron P."/>
            <person name="Farinelli L."/>
            <person name="Marton T."/>
            <person name="Kruger M."/>
            <person name="Pelin A."/>
            <person name="Brachmann A."/>
            <person name="Corradi N."/>
        </authorList>
    </citation>
    <scope>NUCLEOTIDE SEQUENCE [LARGE SCALE GENOMIC DNA]</scope>
    <source>
        <strain evidence="2 3">A4</strain>
    </source>
</reference>
<proteinExistence type="predicted"/>
<dbReference type="VEuPathDB" id="FungiDB:RhiirA1_492984"/>
<evidence type="ECO:0000313" key="3">
    <source>
        <dbReference type="Proteomes" id="UP000234323"/>
    </source>
</evidence>
<accession>A0A2I1HSS3</accession>
<feature type="coiled-coil region" evidence="1">
    <location>
        <begin position="46"/>
        <end position="82"/>
    </location>
</feature>
<protein>
    <submittedName>
        <fullName evidence="2">Uncharacterized protein</fullName>
    </submittedName>
</protein>
<evidence type="ECO:0000256" key="1">
    <source>
        <dbReference type="SAM" id="Coils"/>
    </source>
</evidence>
<dbReference type="AlphaFoldDB" id="A0A2I1HSS3"/>
<comment type="caution">
    <text evidence="2">The sequence shown here is derived from an EMBL/GenBank/DDBJ whole genome shotgun (WGS) entry which is preliminary data.</text>
</comment>
<keyword evidence="1" id="KW-0175">Coiled coil</keyword>
<keyword evidence="3" id="KW-1185">Reference proteome</keyword>
<dbReference type="EMBL" id="LLXI01006094">
    <property type="protein sequence ID" value="PKY61920.1"/>
    <property type="molecule type" value="Genomic_DNA"/>
</dbReference>
<sequence>MIQYKINLTKEELEKYLKGKEKIELDICDENDKIIEKKVISKNMKNKVVMRKRKRNDEEIEEERQEMKKLRKEDKVERFKNELELPIKDNKEILLEESAGMTQNEEIEDVKRLVEKYLDLGDMNSGIIQKYYYLGQRFERKVVEKKNQEKEKSDQTIRKELYDEMMKFLVEKEENDREKKDKRKALKEKIRGAVIIYELFIKIGQERINNVKETAVRTIIKLTTSQKN</sequence>
<evidence type="ECO:0000313" key="2">
    <source>
        <dbReference type="EMBL" id="PKY61920.1"/>
    </source>
</evidence>
<name>A0A2I1HSS3_9GLOM</name>
<organism evidence="2 3">
    <name type="scientific">Rhizophagus irregularis</name>
    <dbReference type="NCBI Taxonomy" id="588596"/>
    <lineage>
        <taxon>Eukaryota</taxon>
        <taxon>Fungi</taxon>
        <taxon>Fungi incertae sedis</taxon>
        <taxon>Mucoromycota</taxon>
        <taxon>Glomeromycotina</taxon>
        <taxon>Glomeromycetes</taxon>
        <taxon>Glomerales</taxon>
        <taxon>Glomeraceae</taxon>
        <taxon>Rhizophagus</taxon>
    </lineage>
</organism>